<accession>A0A2K9RCB3</accession>
<dbReference type="InterPro" id="IPR001173">
    <property type="entry name" value="Glyco_trans_2-like"/>
</dbReference>
<reference evidence="2" key="1">
    <citation type="journal article" date="2018" name="Can. J. Microbiol.">
        <title>Genetic diversity of K-antigen gene clusters of E. coli and their molecular typing using a suspension array.</title>
        <authorList>
            <person name="Yang S."/>
            <person name="Xi D."/>
            <person name="Jing F."/>
            <person name="Kong D."/>
            <person name="Wu J."/>
            <person name="Feng L."/>
            <person name="Cao B."/>
            <person name="Wang L."/>
        </authorList>
    </citation>
    <scope>NUCLEOTIDE SEQUENCE</scope>
    <source>
        <strain evidence="2">K102</strain>
    </source>
</reference>
<dbReference type="AlphaFoldDB" id="A0A2K9RCB3"/>
<evidence type="ECO:0000259" key="1">
    <source>
        <dbReference type="Pfam" id="PF00535"/>
    </source>
</evidence>
<dbReference type="GO" id="GO:0016740">
    <property type="term" value="F:transferase activity"/>
    <property type="evidence" value="ECO:0007669"/>
    <property type="project" value="UniProtKB-KW"/>
</dbReference>
<dbReference type="Gene3D" id="3.90.550.10">
    <property type="entry name" value="Spore Coat Polysaccharide Biosynthesis Protein SpsA, Chain A"/>
    <property type="match status" value="1"/>
</dbReference>
<protein>
    <submittedName>
        <fullName evidence="2">Glycosyl transferase family 2</fullName>
    </submittedName>
</protein>
<dbReference type="SUPFAM" id="SSF53448">
    <property type="entry name" value="Nucleotide-diphospho-sugar transferases"/>
    <property type="match status" value="1"/>
</dbReference>
<organism evidence="2">
    <name type="scientific">Escherichia coli</name>
    <dbReference type="NCBI Taxonomy" id="562"/>
    <lineage>
        <taxon>Bacteria</taxon>
        <taxon>Pseudomonadati</taxon>
        <taxon>Pseudomonadota</taxon>
        <taxon>Gammaproteobacteria</taxon>
        <taxon>Enterobacterales</taxon>
        <taxon>Enterobacteriaceae</taxon>
        <taxon>Escherichia</taxon>
    </lineage>
</organism>
<feature type="domain" description="Glycosyltransferase 2-like" evidence="1">
    <location>
        <begin position="6"/>
        <end position="158"/>
    </location>
</feature>
<gene>
    <name evidence="2" type="primary">wbcX</name>
</gene>
<dbReference type="EMBL" id="MG739442">
    <property type="protein sequence ID" value="AUT31377.1"/>
    <property type="molecule type" value="Genomic_DNA"/>
</dbReference>
<keyword evidence="2" id="KW-0808">Transferase</keyword>
<evidence type="ECO:0000313" key="2">
    <source>
        <dbReference type="EMBL" id="AUT31377.1"/>
    </source>
</evidence>
<dbReference type="InterPro" id="IPR029044">
    <property type="entry name" value="Nucleotide-diphossugar_trans"/>
</dbReference>
<sequence length="247" mass="28885">MSTVTLVITSCGRFELLEKTISSLVNRYPFTEKIIIEDSGNVKVINKIKEKYDRDFTILINEKNIGQIKSIDKAYSLVTTEYIFHCEDDWHFYRDGFIEDSLDILKEYRHISMVSLRDWLNDVSINCYMERSTLLQTGNGTRFFMLKPKNGDGWGGYSFNPGLRRLQDYKEIIGQFSKVGHEKNISLYFLEKGMNMALLESSAVEHIGWNHHILSKNNPQERFYLLKKYLPKEVTNVLKIIYRKIAG</sequence>
<dbReference type="Pfam" id="PF00535">
    <property type="entry name" value="Glycos_transf_2"/>
    <property type="match status" value="1"/>
</dbReference>
<dbReference type="RefSeq" id="WP_149518817.1">
    <property type="nucleotide sequence ID" value="NZ_VTWC01000024.1"/>
</dbReference>
<proteinExistence type="predicted"/>
<name>A0A2K9RCB3_ECOLX</name>